<keyword evidence="8" id="KW-1185">Reference proteome</keyword>
<accession>A0A2K8N5R7</accession>
<dbReference type="InterPro" id="IPR010998">
    <property type="entry name" value="Integrase_recombinase_N"/>
</dbReference>
<feature type="domain" description="Tyr recombinase" evidence="5">
    <location>
        <begin position="105"/>
        <end position="286"/>
    </location>
</feature>
<comment type="similarity">
    <text evidence="1">Belongs to the 'phage' integrase family.</text>
</comment>
<dbReference type="OrthoDB" id="107900at2"/>
<dbReference type="Gene3D" id="1.10.150.130">
    <property type="match status" value="1"/>
</dbReference>
<dbReference type="InterPro" id="IPR013762">
    <property type="entry name" value="Integrase-like_cat_sf"/>
</dbReference>
<evidence type="ECO:0000256" key="1">
    <source>
        <dbReference type="ARBA" id="ARBA00008857"/>
    </source>
</evidence>
<dbReference type="RefSeq" id="WP_100666756.1">
    <property type="nucleotide sequence ID" value="NZ_CP024955.1"/>
</dbReference>
<dbReference type="KEGG" id="kyr:CVV65_02185"/>
<keyword evidence="3" id="KW-0233">DNA recombination</keyword>
<protein>
    <submittedName>
        <fullName evidence="7">Recombinase XerD</fullName>
    </submittedName>
</protein>
<name>A0A2K8N5R7_9BACL</name>
<dbReference type="InterPro" id="IPR050090">
    <property type="entry name" value="Tyrosine_recombinase_XerCD"/>
</dbReference>
<evidence type="ECO:0000259" key="6">
    <source>
        <dbReference type="PROSITE" id="PS51900"/>
    </source>
</evidence>
<dbReference type="AlphaFoldDB" id="A0A2K8N5R7"/>
<dbReference type="InterPro" id="IPR011010">
    <property type="entry name" value="DNA_brk_join_enz"/>
</dbReference>
<proteinExistence type="inferred from homology"/>
<dbReference type="PROSITE" id="PS51900">
    <property type="entry name" value="CB"/>
    <property type="match status" value="1"/>
</dbReference>
<organism evidence="7 8">
    <name type="scientific">Kyrpidia spormannii</name>
    <dbReference type="NCBI Taxonomy" id="2055160"/>
    <lineage>
        <taxon>Bacteria</taxon>
        <taxon>Bacillati</taxon>
        <taxon>Bacillota</taxon>
        <taxon>Bacilli</taxon>
        <taxon>Bacillales</taxon>
        <taxon>Alicyclobacillaceae</taxon>
        <taxon>Kyrpidia</taxon>
    </lineage>
</organism>
<evidence type="ECO:0000256" key="2">
    <source>
        <dbReference type="ARBA" id="ARBA00023125"/>
    </source>
</evidence>
<evidence type="ECO:0000313" key="7">
    <source>
        <dbReference type="EMBL" id="ATY83920.1"/>
    </source>
</evidence>
<evidence type="ECO:0000313" key="8">
    <source>
        <dbReference type="Proteomes" id="UP000231932"/>
    </source>
</evidence>
<keyword evidence="2 4" id="KW-0238">DNA-binding</keyword>
<dbReference type="GO" id="GO:0003677">
    <property type="term" value="F:DNA binding"/>
    <property type="evidence" value="ECO:0007669"/>
    <property type="project" value="UniProtKB-UniRule"/>
</dbReference>
<dbReference type="PANTHER" id="PTHR30349">
    <property type="entry name" value="PHAGE INTEGRASE-RELATED"/>
    <property type="match status" value="1"/>
</dbReference>
<dbReference type="Gene3D" id="1.10.443.10">
    <property type="entry name" value="Intergrase catalytic core"/>
    <property type="match status" value="1"/>
</dbReference>
<dbReference type="PROSITE" id="PS51898">
    <property type="entry name" value="TYR_RECOMBINASE"/>
    <property type="match status" value="1"/>
</dbReference>
<dbReference type="InterPro" id="IPR044068">
    <property type="entry name" value="CB"/>
</dbReference>
<dbReference type="GO" id="GO:0006310">
    <property type="term" value="P:DNA recombination"/>
    <property type="evidence" value="ECO:0007669"/>
    <property type="project" value="UniProtKB-KW"/>
</dbReference>
<dbReference type="SUPFAM" id="SSF56349">
    <property type="entry name" value="DNA breaking-rejoining enzymes"/>
    <property type="match status" value="1"/>
</dbReference>
<dbReference type="GO" id="GO:0015074">
    <property type="term" value="P:DNA integration"/>
    <property type="evidence" value="ECO:0007669"/>
    <property type="project" value="InterPro"/>
</dbReference>
<dbReference type="Proteomes" id="UP000231932">
    <property type="component" value="Chromosome"/>
</dbReference>
<evidence type="ECO:0000259" key="5">
    <source>
        <dbReference type="PROSITE" id="PS51898"/>
    </source>
</evidence>
<dbReference type="Pfam" id="PF00589">
    <property type="entry name" value="Phage_integrase"/>
    <property type="match status" value="1"/>
</dbReference>
<evidence type="ECO:0000256" key="3">
    <source>
        <dbReference type="ARBA" id="ARBA00023172"/>
    </source>
</evidence>
<sequence length="305" mass="34607">MQTWQESLSTFILFKRAEGRSHYTVRDYRRIVGAFFRRPEAQSAWPDADRLRRAVLQHFTDIRGLAASYHNQQLRVLRSFFNWAADEGLVSGNPTKGIKQRREDQTPRHLPDDILSKLLRLPNQSAFVGVRDYALMLFQLDSGVRPGEALQLTPRDLNLASLEITIPAHVAKARVSRTVVISPQTAKAIRKLLSVRPADWDDSVPVFASASGRKLAEESWSRIMRQYGRKLGARVTPYMLRHSSAVMFLRGGGHVFALQRQLGHADITMTRRYIALADADLHEQHAVASPVANLLPQRTRARKVK</sequence>
<dbReference type="PANTHER" id="PTHR30349:SF64">
    <property type="entry name" value="PROPHAGE INTEGRASE INTD-RELATED"/>
    <property type="match status" value="1"/>
</dbReference>
<dbReference type="EMBL" id="CP024955">
    <property type="protein sequence ID" value="ATY83920.1"/>
    <property type="molecule type" value="Genomic_DNA"/>
</dbReference>
<feature type="domain" description="Core-binding (CB)" evidence="6">
    <location>
        <begin position="1"/>
        <end position="85"/>
    </location>
</feature>
<dbReference type="InterPro" id="IPR002104">
    <property type="entry name" value="Integrase_catalytic"/>
</dbReference>
<gene>
    <name evidence="7" type="ORF">CVV65_02185</name>
</gene>
<reference evidence="8" key="1">
    <citation type="submission" date="2017-11" db="EMBL/GenBank/DDBJ databases">
        <title>Complete Genome Sequence of Kyrpidia sp. Strain EA-1, a thermophilic, hydrogen-oxidizing Bacterium, isolated from the Azores.</title>
        <authorList>
            <person name="Reiner J.E."/>
            <person name="Lapp C.J."/>
            <person name="Bunk B."/>
            <person name="Gescher J."/>
        </authorList>
    </citation>
    <scope>NUCLEOTIDE SEQUENCE [LARGE SCALE GENOMIC DNA]</scope>
    <source>
        <strain evidence="8">EA-1</strain>
    </source>
</reference>
<dbReference type="CDD" id="cd00397">
    <property type="entry name" value="DNA_BRE_C"/>
    <property type="match status" value="1"/>
</dbReference>
<evidence type="ECO:0000256" key="4">
    <source>
        <dbReference type="PROSITE-ProRule" id="PRU01248"/>
    </source>
</evidence>